<reference evidence="1 2" key="1">
    <citation type="submission" date="2023-12" db="EMBL/GenBank/DDBJ databases">
        <title>Amycolatopsis sp. V23-08.</title>
        <authorList>
            <person name="Somphong A."/>
        </authorList>
    </citation>
    <scope>NUCLEOTIDE SEQUENCE [LARGE SCALE GENOMIC DNA]</scope>
    <source>
        <strain evidence="1 2">V23-08</strain>
    </source>
</reference>
<sequence length="46" mass="5173">MSRRLQLSELIRGKVADALPPTLDTGALRTYPLELFAIFRAGWATR</sequence>
<keyword evidence="2" id="KW-1185">Reference proteome</keyword>
<accession>A0ABU5RA26</accession>
<organism evidence="1 2">
    <name type="scientific">Amycolatopsis heterodermiae</name>
    <dbReference type="NCBI Taxonomy" id="3110235"/>
    <lineage>
        <taxon>Bacteria</taxon>
        <taxon>Bacillati</taxon>
        <taxon>Actinomycetota</taxon>
        <taxon>Actinomycetes</taxon>
        <taxon>Pseudonocardiales</taxon>
        <taxon>Pseudonocardiaceae</taxon>
        <taxon>Amycolatopsis</taxon>
    </lineage>
</organism>
<evidence type="ECO:0000313" key="2">
    <source>
        <dbReference type="Proteomes" id="UP001304298"/>
    </source>
</evidence>
<dbReference type="EMBL" id="JAYFSI010000005">
    <property type="protein sequence ID" value="MEA5362624.1"/>
    <property type="molecule type" value="Genomic_DNA"/>
</dbReference>
<protein>
    <submittedName>
        <fullName evidence="1">Uncharacterized protein</fullName>
    </submittedName>
</protein>
<proteinExistence type="predicted"/>
<evidence type="ECO:0000313" key="1">
    <source>
        <dbReference type="EMBL" id="MEA5362624.1"/>
    </source>
</evidence>
<dbReference type="RefSeq" id="WP_323330221.1">
    <property type="nucleotide sequence ID" value="NZ_JAYFSI010000005.1"/>
</dbReference>
<comment type="caution">
    <text evidence="1">The sequence shown here is derived from an EMBL/GenBank/DDBJ whole genome shotgun (WGS) entry which is preliminary data.</text>
</comment>
<gene>
    <name evidence="1" type="ORF">VA596_24020</name>
</gene>
<name>A0ABU5RA26_9PSEU</name>
<dbReference type="Proteomes" id="UP001304298">
    <property type="component" value="Unassembled WGS sequence"/>
</dbReference>